<feature type="compositionally biased region" description="Polar residues" evidence="2">
    <location>
        <begin position="219"/>
        <end position="231"/>
    </location>
</feature>
<name>A0AAD9RF17_9HYME</name>
<keyword evidence="1" id="KW-0862">Zinc</keyword>
<dbReference type="GO" id="GO:0003824">
    <property type="term" value="F:catalytic activity"/>
    <property type="evidence" value="ECO:0007669"/>
    <property type="project" value="InterPro"/>
</dbReference>
<feature type="compositionally biased region" description="Polar residues" evidence="2">
    <location>
        <begin position="187"/>
        <end position="203"/>
    </location>
</feature>
<protein>
    <recommendedName>
        <fullName evidence="3">CCHC-type domain-containing protein</fullName>
    </recommendedName>
</protein>
<proteinExistence type="predicted"/>
<dbReference type="InterPro" id="IPR001878">
    <property type="entry name" value="Znf_CCHC"/>
</dbReference>
<dbReference type="InterPro" id="IPR036875">
    <property type="entry name" value="Znf_CCHC_sf"/>
</dbReference>
<reference evidence="4" key="2">
    <citation type="journal article" date="2023" name="Commun. Biol.">
        <title>Intrasexual cuticular hydrocarbon dimorphism in a wasp sheds light on hydrocarbon biosynthesis genes in Hymenoptera.</title>
        <authorList>
            <person name="Moris V.C."/>
            <person name="Podsiadlowski L."/>
            <person name="Martin S."/>
            <person name="Oeyen J.P."/>
            <person name="Donath A."/>
            <person name="Petersen M."/>
            <person name="Wilbrandt J."/>
            <person name="Misof B."/>
            <person name="Liedtke D."/>
            <person name="Thamm M."/>
            <person name="Scheiner R."/>
            <person name="Schmitt T."/>
            <person name="Niehuis O."/>
        </authorList>
    </citation>
    <scope>NUCLEOTIDE SEQUENCE</scope>
    <source>
        <strain evidence="4">GBR_01_08_01A</strain>
    </source>
</reference>
<dbReference type="Pfam" id="PF14223">
    <property type="entry name" value="Retrotran_gag_2"/>
    <property type="match status" value="1"/>
</dbReference>
<dbReference type="GO" id="GO:0003676">
    <property type="term" value="F:nucleic acid binding"/>
    <property type="evidence" value="ECO:0007669"/>
    <property type="project" value="InterPro"/>
</dbReference>
<dbReference type="AlphaFoldDB" id="A0AAD9RF17"/>
<reference evidence="4" key="1">
    <citation type="submission" date="2021-08" db="EMBL/GenBank/DDBJ databases">
        <authorList>
            <person name="Misof B."/>
            <person name="Oliver O."/>
            <person name="Podsiadlowski L."/>
            <person name="Donath A."/>
            <person name="Peters R."/>
            <person name="Mayer C."/>
            <person name="Rust J."/>
            <person name="Gunkel S."/>
            <person name="Lesny P."/>
            <person name="Martin S."/>
            <person name="Oeyen J.P."/>
            <person name="Petersen M."/>
            <person name="Panagiotis P."/>
            <person name="Wilbrandt J."/>
            <person name="Tanja T."/>
        </authorList>
    </citation>
    <scope>NUCLEOTIDE SEQUENCE</scope>
    <source>
        <strain evidence="4">GBR_01_08_01A</strain>
        <tissue evidence="4">Thorax + abdomen</tissue>
    </source>
</reference>
<dbReference type="SMART" id="SM00343">
    <property type="entry name" value="ZnF_C2HC"/>
    <property type="match status" value="1"/>
</dbReference>
<evidence type="ECO:0000256" key="1">
    <source>
        <dbReference type="PROSITE-ProRule" id="PRU00047"/>
    </source>
</evidence>
<accession>A0AAD9RF17</accession>
<keyword evidence="1" id="KW-0479">Metal-binding</keyword>
<dbReference type="GO" id="GO:0008270">
    <property type="term" value="F:zinc ion binding"/>
    <property type="evidence" value="ECO:0007669"/>
    <property type="project" value="UniProtKB-KW"/>
</dbReference>
<evidence type="ECO:0000313" key="5">
    <source>
        <dbReference type="Proteomes" id="UP001258017"/>
    </source>
</evidence>
<dbReference type="InterPro" id="IPR005135">
    <property type="entry name" value="Endo/exonuclease/phosphatase"/>
</dbReference>
<dbReference type="Gene3D" id="3.60.10.10">
    <property type="entry name" value="Endonuclease/exonuclease/phosphatase"/>
    <property type="match status" value="1"/>
</dbReference>
<keyword evidence="5" id="KW-1185">Reference proteome</keyword>
<feature type="domain" description="CCHC-type" evidence="3">
    <location>
        <begin position="245"/>
        <end position="260"/>
    </location>
</feature>
<comment type="caution">
    <text evidence="4">The sequence shown here is derived from an EMBL/GenBank/DDBJ whole genome shotgun (WGS) entry which is preliminary data.</text>
</comment>
<dbReference type="SUPFAM" id="SSF57756">
    <property type="entry name" value="Retrovirus zinc finger-like domains"/>
    <property type="match status" value="1"/>
</dbReference>
<gene>
    <name evidence="4" type="ORF">KPH14_000538</name>
</gene>
<feature type="compositionally biased region" description="Low complexity" evidence="2">
    <location>
        <begin position="204"/>
        <end position="217"/>
    </location>
</feature>
<dbReference type="CDD" id="cd09272">
    <property type="entry name" value="RNase_HI_RT_Ty1"/>
    <property type="match status" value="1"/>
</dbReference>
<dbReference type="EMBL" id="JAIFRP010000585">
    <property type="protein sequence ID" value="KAK2578108.1"/>
    <property type="molecule type" value="Genomic_DNA"/>
</dbReference>
<evidence type="ECO:0000259" key="3">
    <source>
        <dbReference type="PROSITE" id="PS50158"/>
    </source>
</evidence>
<dbReference type="PANTHER" id="PTHR11439">
    <property type="entry name" value="GAG-POL-RELATED RETROTRANSPOSON"/>
    <property type="match status" value="1"/>
</dbReference>
<feature type="non-terminal residue" evidence="4">
    <location>
        <position position="1"/>
    </location>
</feature>
<dbReference type="PROSITE" id="PS50158">
    <property type="entry name" value="ZF_CCHC"/>
    <property type="match status" value="1"/>
</dbReference>
<dbReference type="InterPro" id="IPR036691">
    <property type="entry name" value="Endo/exonu/phosph_ase_sf"/>
</dbReference>
<dbReference type="SUPFAM" id="SSF56219">
    <property type="entry name" value="DNase I-like"/>
    <property type="match status" value="1"/>
</dbReference>
<evidence type="ECO:0000313" key="4">
    <source>
        <dbReference type="EMBL" id="KAK2578108.1"/>
    </source>
</evidence>
<organism evidence="4 5">
    <name type="scientific">Odynerus spinipes</name>
    <dbReference type="NCBI Taxonomy" id="1348599"/>
    <lineage>
        <taxon>Eukaryota</taxon>
        <taxon>Metazoa</taxon>
        <taxon>Ecdysozoa</taxon>
        <taxon>Arthropoda</taxon>
        <taxon>Hexapoda</taxon>
        <taxon>Insecta</taxon>
        <taxon>Pterygota</taxon>
        <taxon>Neoptera</taxon>
        <taxon>Endopterygota</taxon>
        <taxon>Hymenoptera</taxon>
        <taxon>Apocrita</taxon>
        <taxon>Aculeata</taxon>
        <taxon>Vespoidea</taxon>
        <taxon>Vespidae</taxon>
        <taxon>Eumeninae</taxon>
        <taxon>Odynerus</taxon>
    </lineage>
</organism>
<keyword evidence="1" id="KW-0863">Zinc-finger</keyword>
<feature type="region of interest" description="Disordered" evidence="2">
    <location>
        <begin position="187"/>
        <end position="240"/>
    </location>
</feature>
<dbReference type="Pfam" id="PF14529">
    <property type="entry name" value="Exo_endo_phos_2"/>
    <property type="match status" value="1"/>
</dbReference>
<dbReference type="PANTHER" id="PTHR11439:SF440">
    <property type="entry name" value="INTEGRASE CATALYTIC DOMAIN-CONTAINING PROTEIN"/>
    <property type="match status" value="1"/>
</dbReference>
<dbReference type="Proteomes" id="UP001258017">
    <property type="component" value="Unassembled WGS sequence"/>
</dbReference>
<sequence length="708" mass="82245">MAENKREEFALQVFNGTQYDKWKFRLKSFLEMKECLEVIEEDNKPENCTDADWKKKEIKAKNYIVHSVSDTQLEIIISEPTARRMILKLDETYLIKSSALKLLCKRKLLELKMEEGEDPSDFFNEFEKLTNELTNAGETVSREDKLNYLLLALPESMSRIVDVVDALPDQDKSIEYVKSKLKLEYQKGQSTKNNNSQNDFQVFSSSRSSKMLDSRQSNARKQYNEPTSFSRSPERKYRTNNQTQRCFKCNKPGHIQRFCRYNRNWQERPAKFCNAERSTGTSERDRIENKNSFNVEVMKARLDTHYALRVLKYLHGTSFLKLKYEYGNSEVIDAYVDADWASDTIDRKSTTGIIIRVFGNSILWKSQKQKIVSRASTHAEYYALANCVEEILPIRGILNELEIKLHGPVTIYEDNAGAILLAKNGNFSKNSKHIDISYHFIYDYEKKGLIQEPYVFKGLVGSYPGFRVIQPQVEYPWVSIVVMNGEIETFQILYEETEHVMCVQVKTVTTDANASAKSWFSDSTCQRGKLVEEFIASNNLYIVNKPCNVRTFSNVTGSSNIDITIVTGGIFKEIVCWNVHETCVLSDHNLITFYYSETGNTRAAKTYGECKYKINRADWMVFRERLNEVFNNDQKETLGEENIDRVVQVVSKKIDEVCGKSMPRCRKFVKKVPWWNDRISNLRKEAYRIKKELSRGRRLNLVDEIDGL</sequence>
<evidence type="ECO:0000256" key="2">
    <source>
        <dbReference type="SAM" id="MobiDB-lite"/>
    </source>
</evidence>